<evidence type="ECO:0000256" key="1">
    <source>
        <dbReference type="SAM" id="Phobius"/>
    </source>
</evidence>
<dbReference type="EMBL" id="LDJH01000017">
    <property type="protein sequence ID" value="KRG57106.1"/>
    <property type="molecule type" value="Genomic_DNA"/>
</dbReference>
<dbReference type="STRING" id="266128.ABB25_10720"/>
<keyword evidence="1" id="KW-0472">Membrane</keyword>
<proteinExistence type="predicted"/>
<feature type="transmembrane region" description="Helical" evidence="1">
    <location>
        <begin position="12"/>
        <end position="35"/>
    </location>
</feature>
<keyword evidence="1" id="KW-0812">Transmembrane</keyword>
<gene>
    <name evidence="2" type="ORF">ABB25_10720</name>
</gene>
<dbReference type="RefSeq" id="WP_057666625.1">
    <property type="nucleotide sequence ID" value="NZ_LDJH01000017.1"/>
</dbReference>
<name>A0A0R0BSJ0_9GAMM</name>
<dbReference type="PATRIC" id="fig|266128.3.peg.1019"/>
<keyword evidence="3" id="KW-1185">Reference proteome</keyword>
<dbReference type="OrthoDB" id="6001562at2"/>
<comment type="caution">
    <text evidence="2">The sequence shown here is derived from an EMBL/GenBank/DDBJ whole genome shotgun (WGS) entry which is preliminary data.</text>
</comment>
<protein>
    <submittedName>
        <fullName evidence="2">Uncharacterized protein</fullName>
    </submittedName>
</protein>
<reference evidence="2 3" key="1">
    <citation type="submission" date="2015-05" db="EMBL/GenBank/DDBJ databases">
        <title>Genome sequencing and analysis of members of genus Stenotrophomonas.</title>
        <authorList>
            <person name="Patil P.P."/>
            <person name="Midha S."/>
            <person name="Patil P.B."/>
        </authorList>
    </citation>
    <scope>NUCLEOTIDE SEQUENCE [LARGE SCALE GENOMIC DNA]</scope>
    <source>
        <strain evidence="2 3">DSM 17805</strain>
    </source>
</reference>
<dbReference type="Proteomes" id="UP000051254">
    <property type="component" value="Unassembled WGS sequence"/>
</dbReference>
<evidence type="ECO:0000313" key="3">
    <source>
        <dbReference type="Proteomes" id="UP000051254"/>
    </source>
</evidence>
<accession>A0A0R0BSJ0</accession>
<dbReference type="AlphaFoldDB" id="A0A0R0BSJ0"/>
<keyword evidence="1" id="KW-1133">Transmembrane helix</keyword>
<evidence type="ECO:0000313" key="2">
    <source>
        <dbReference type="EMBL" id="KRG57106.1"/>
    </source>
</evidence>
<sequence>MKHRRFLHGAKFWVWVLLLGTYSAGAVGVLLVDAWEERYRSLSRVKLTTVQSDPDLRRAGAGQIAAIYRAQSGTPFSTLPSGSSLQIIWPDGSTETVMVLDPAAALGAEPVEGSQLSAAEVAGR</sequence>
<organism evidence="2 3">
    <name type="scientific">Stenotrophomonas koreensis</name>
    <dbReference type="NCBI Taxonomy" id="266128"/>
    <lineage>
        <taxon>Bacteria</taxon>
        <taxon>Pseudomonadati</taxon>
        <taxon>Pseudomonadota</taxon>
        <taxon>Gammaproteobacteria</taxon>
        <taxon>Lysobacterales</taxon>
        <taxon>Lysobacteraceae</taxon>
        <taxon>Stenotrophomonas</taxon>
    </lineage>
</organism>